<gene>
    <name evidence="1" type="ORF">BIY37_06860</name>
</gene>
<dbReference type="EMBL" id="MJUW02000075">
    <property type="protein sequence ID" value="OQD45759.1"/>
    <property type="molecule type" value="Genomic_DNA"/>
</dbReference>
<evidence type="ECO:0000313" key="2">
    <source>
        <dbReference type="Proteomes" id="UP000242219"/>
    </source>
</evidence>
<dbReference type="AlphaFoldDB" id="A0A1V6M030"/>
<dbReference type="Proteomes" id="UP000242219">
    <property type="component" value="Unassembled WGS sequence"/>
</dbReference>
<reference evidence="1 2" key="1">
    <citation type="journal article" date="2016" name="Genome Announc.">
        <title>Draft Genome Sequence of the Anaerobic Ammonium-Oxidizing Bacterium 'Candidatus Brocadia sp. 40'.</title>
        <authorList>
            <person name="Ali M."/>
            <person name="Haroon M.F."/>
            <person name="Narita Y."/>
            <person name="Zhang L."/>
            <person name="Rangel Shaw D."/>
            <person name="Okabe S."/>
            <person name="Saikaly P.E."/>
        </authorList>
    </citation>
    <scope>NUCLEOTIDE SEQUENCE [LARGE SCALE GENOMIC DNA]</scope>
    <source>
        <strain evidence="1 2">40</strain>
    </source>
</reference>
<sequence length="77" mass="8511">MMTELQGAGKCNGKELSMNIKYTYRDLSEGNTAVLLTDHQSCPVNRVQGYSPDEFRNNVLTLADIANILGYTANKPD</sequence>
<comment type="caution">
    <text evidence="1">The sequence shown here is derived from an EMBL/GenBank/DDBJ whole genome shotgun (WGS) entry which is preliminary data.</text>
</comment>
<organism evidence="1 2">
    <name type="scientific">Candidatus Brocadia sapporoensis</name>
    <dbReference type="NCBI Taxonomy" id="392547"/>
    <lineage>
        <taxon>Bacteria</taxon>
        <taxon>Pseudomonadati</taxon>
        <taxon>Planctomycetota</taxon>
        <taxon>Candidatus Brocadiia</taxon>
        <taxon>Candidatus Brocadiales</taxon>
        <taxon>Candidatus Brocadiaceae</taxon>
        <taxon>Candidatus Brocadia</taxon>
    </lineage>
</organism>
<keyword evidence="2" id="KW-1185">Reference proteome</keyword>
<evidence type="ECO:0000313" key="1">
    <source>
        <dbReference type="EMBL" id="OQD45759.1"/>
    </source>
</evidence>
<proteinExistence type="predicted"/>
<protein>
    <submittedName>
        <fullName evidence="1">Uncharacterized protein</fullName>
    </submittedName>
</protein>
<accession>A0A1V6M030</accession>
<name>A0A1V6M030_9BACT</name>